<dbReference type="PANTHER" id="PTHR43537">
    <property type="entry name" value="TRANSCRIPTIONAL REGULATOR, GNTR FAMILY"/>
    <property type="match status" value="1"/>
</dbReference>
<evidence type="ECO:0000256" key="2">
    <source>
        <dbReference type="ARBA" id="ARBA00023125"/>
    </source>
</evidence>
<dbReference type="SMART" id="SM00345">
    <property type="entry name" value="HTH_GNTR"/>
    <property type="match status" value="1"/>
</dbReference>
<evidence type="ECO:0000256" key="1">
    <source>
        <dbReference type="ARBA" id="ARBA00023015"/>
    </source>
</evidence>
<keyword evidence="1" id="KW-0805">Transcription regulation</keyword>
<organism evidence="5 6">
    <name type="scientific">Brevundimonas nasdae</name>
    <dbReference type="NCBI Taxonomy" id="172043"/>
    <lineage>
        <taxon>Bacteria</taxon>
        <taxon>Pseudomonadati</taxon>
        <taxon>Pseudomonadota</taxon>
        <taxon>Alphaproteobacteria</taxon>
        <taxon>Caulobacterales</taxon>
        <taxon>Caulobacteraceae</taxon>
        <taxon>Brevundimonas</taxon>
    </lineage>
</organism>
<dbReference type="PROSITE" id="PS50949">
    <property type="entry name" value="HTH_GNTR"/>
    <property type="match status" value="1"/>
</dbReference>
<dbReference type="GeneID" id="94375970"/>
<dbReference type="CDD" id="cd07377">
    <property type="entry name" value="WHTH_GntR"/>
    <property type="match status" value="1"/>
</dbReference>
<sequence>MSISSSLPSFDPLDRMTLQAQAYQQLRKALMAGVFKPGTVITIRAAAEALGTSPMPVRAALQRLEAEGALVARGSKRTLEIPALTRDEYQELRDIRVQLDGLAAERAAANVTPDEVDEIDALCRAMQAAAEAGILDDYVRTNWDFHLAICRASRMERLVALIENLWLRIGPYVPLMMPDRESMVASMGAHWRAVEALRARDGVAARQAIADDLTNSGAKLMTQLAQGAAAG</sequence>
<feature type="domain" description="HTH gntR-type" evidence="4">
    <location>
        <begin position="16"/>
        <end position="84"/>
    </location>
</feature>
<dbReference type="Pfam" id="PF07729">
    <property type="entry name" value="FCD"/>
    <property type="match status" value="1"/>
</dbReference>
<dbReference type="PANTHER" id="PTHR43537:SF39">
    <property type="entry name" value="HTH-TYPE TRANSCRIPTIONAL REGULATOR MCBR"/>
    <property type="match status" value="1"/>
</dbReference>
<dbReference type="EMBL" id="CP080034">
    <property type="protein sequence ID" value="QYC09302.1"/>
    <property type="molecule type" value="Genomic_DNA"/>
</dbReference>
<reference evidence="5 6" key="1">
    <citation type="submission" date="2021-07" db="EMBL/GenBank/DDBJ databases">
        <title>Isolation and characterization of bacteria from a gold mining with a capacity of golden bioaccumulation.</title>
        <authorList>
            <person name="Yang X.J."/>
        </authorList>
    </citation>
    <scope>NUCLEOTIDE SEQUENCE [LARGE SCALE GENOMIC DNA]</scope>
    <source>
        <strain evidence="5 6">Au29</strain>
    </source>
</reference>
<evidence type="ECO:0000256" key="3">
    <source>
        <dbReference type="ARBA" id="ARBA00023163"/>
    </source>
</evidence>
<evidence type="ECO:0000313" key="5">
    <source>
        <dbReference type="EMBL" id="QYC09302.1"/>
    </source>
</evidence>
<protein>
    <submittedName>
        <fullName evidence="5">GntR family transcriptional regulator</fullName>
    </submittedName>
</protein>
<dbReference type="Pfam" id="PF00392">
    <property type="entry name" value="GntR"/>
    <property type="match status" value="1"/>
</dbReference>
<gene>
    <name evidence="5" type="ORF">KWG56_11860</name>
</gene>
<accession>A0ABX8TGS2</accession>
<evidence type="ECO:0000313" key="6">
    <source>
        <dbReference type="Proteomes" id="UP000824334"/>
    </source>
</evidence>
<proteinExistence type="predicted"/>
<evidence type="ECO:0000259" key="4">
    <source>
        <dbReference type="PROSITE" id="PS50949"/>
    </source>
</evidence>
<dbReference type="Proteomes" id="UP000824334">
    <property type="component" value="Chromosome"/>
</dbReference>
<dbReference type="RefSeq" id="WP_219354912.1">
    <property type="nucleotide sequence ID" value="NZ_CP080034.1"/>
</dbReference>
<keyword evidence="3" id="KW-0804">Transcription</keyword>
<keyword evidence="2" id="KW-0238">DNA-binding</keyword>
<dbReference type="SMART" id="SM00895">
    <property type="entry name" value="FCD"/>
    <property type="match status" value="1"/>
</dbReference>
<dbReference type="InterPro" id="IPR000524">
    <property type="entry name" value="Tscrpt_reg_HTH_GntR"/>
</dbReference>
<name>A0ABX8TGS2_9CAUL</name>
<keyword evidence="6" id="KW-1185">Reference proteome</keyword>
<dbReference type="InterPro" id="IPR011711">
    <property type="entry name" value="GntR_C"/>
</dbReference>